<dbReference type="Pfam" id="PF09966">
    <property type="entry name" value="DUF2200"/>
    <property type="match status" value="1"/>
</dbReference>
<name>A0ABS2EYY0_9BACE</name>
<dbReference type="RefSeq" id="WP_345944552.1">
    <property type="nucleotide sequence ID" value="NZ_JACJKA010000010.1"/>
</dbReference>
<dbReference type="EMBL" id="JACJJW010000060">
    <property type="protein sequence ID" value="MBM6759798.1"/>
    <property type="molecule type" value="Genomic_DNA"/>
</dbReference>
<accession>A0ABS2EYY0</accession>
<dbReference type="Gene3D" id="1.10.8.290">
    <property type="entry name" value="uncharacterized protein sp1917 domain"/>
    <property type="match status" value="1"/>
</dbReference>
<evidence type="ECO:0000313" key="1">
    <source>
        <dbReference type="EMBL" id="MBM6759798.1"/>
    </source>
</evidence>
<proteinExistence type="predicted"/>
<dbReference type="Proteomes" id="UP000703295">
    <property type="component" value="Unassembled WGS sequence"/>
</dbReference>
<organism evidence="1 2">
    <name type="scientific">Bacteroides mediterraneensis</name>
    <dbReference type="NCBI Taxonomy" id="1841856"/>
    <lineage>
        <taxon>Bacteria</taxon>
        <taxon>Pseudomonadati</taxon>
        <taxon>Bacteroidota</taxon>
        <taxon>Bacteroidia</taxon>
        <taxon>Bacteroidales</taxon>
        <taxon>Bacteroidaceae</taxon>
        <taxon>Bacteroides</taxon>
    </lineage>
</organism>
<protein>
    <submittedName>
        <fullName evidence="1">DUF2200 family protein</fullName>
    </submittedName>
</protein>
<evidence type="ECO:0000313" key="2">
    <source>
        <dbReference type="Proteomes" id="UP000703295"/>
    </source>
</evidence>
<comment type="caution">
    <text evidence="1">The sequence shown here is derived from an EMBL/GenBank/DDBJ whole genome shotgun (WGS) entry which is preliminary data.</text>
</comment>
<sequence length="89" mass="10423">METNKVYQMPLAKVYPLLVAKAERKGRSESEVRQIVQWLTGYTPVGYISLARFVFDRLSIQRFIAEDDKLLNRSRVVPMKRSKWFTASL</sequence>
<gene>
    <name evidence="1" type="ORF">H6A31_14115</name>
</gene>
<dbReference type="InterPro" id="IPR014580">
    <property type="entry name" value="UCP033199"/>
</dbReference>
<reference evidence="1 2" key="1">
    <citation type="journal article" date="2021" name="Sci. Rep.">
        <title>The distribution of antibiotic resistance genes in chicken gut microbiota commensals.</title>
        <authorList>
            <person name="Juricova H."/>
            <person name="Matiasovicova J."/>
            <person name="Kubasova T."/>
            <person name="Cejkova D."/>
            <person name="Rychlik I."/>
        </authorList>
    </citation>
    <scope>NUCLEOTIDE SEQUENCE [LARGE SCALE GENOMIC DNA]</scope>
    <source>
        <strain evidence="1 2">An801</strain>
    </source>
</reference>
<dbReference type="InterPro" id="IPR023204">
    <property type="entry name" value="SP1917_dom_sf"/>
</dbReference>
<keyword evidence="2" id="KW-1185">Reference proteome</keyword>